<dbReference type="EMBL" id="CP021069">
    <property type="protein sequence ID" value="AWG30836.1"/>
    <property type="molecule type" value="Genomic_DNA"/>
</dbReference>
<organism evidence="1 2">
    <name type="scientific">Burkholderia cenocepacia</name>
    <dbReference type="NCBI Taxonomy" id="95486"/>
    <lineage>
        <taxon>Bacteria</taxon>
        <taxon>Pseudomonadati</taxon>
        <taxon>Pseudomonadota</taxon>
        <taxon>Betaproteobacteria</taxon>
        <taxon>Burkholderiales</taxon>
        <taxon>Burkholderiaceae</taxon>
        <taxon>Burkholderia</taxon>
        <taxon>Burkholderia cepacia complex</taxon>
    </lineage>
</organism>
<protein>
    <submittedName>
        <fullName evidence="1">Uncharacterized protein</fullName>
    </submittedName>
</protein>
<name>A0AAD0NDY9_9BURK</name>
<proteinExistence type="predicted"/>
<dbReference type="AlphaFoldDB" id="A0AAD0NDY9"/>
<evidence type="ECO:0000313" key="2">
    <source>
        <dbReference type="Proteomes" id="UP000244809"/>
    </source>
</evidence>
<sequence>MSWYCEAERELLHIRRAIGLLEQAQHTFINKSSVNDPAYWRVKLGKLRTQCMRNKVLEIQVDELLIRLALIQDPHCRK</sequence>
<accession>A0AAD0NDY9</accession>
<evidence type="ECO:0000313" key="1">
    <source>
        <dbReference type="EMBL" id="AWG30836.1"/>
    </source>
</evidence>
<reference evidence="1 2" key="1">
    <citation type="submission" date="2017-04" db="EMBL/GenBank/DDBJ databases">
        <title>Complete genome sequence of Burkholderia cenocepacia PC184 Midwest clone.</title>
        <authorList>
            <person name="Mulks M.H."/>
            <person name="Cooper V.S."/>
        </authorList>
    </citation>
    <scope>NUCLEOTIDE SEQUENCE [LARGE SCALE GENOMIC DNA]</scope>
    <source>
        <strain evidence="1 2">PC184 Mulks</strain>
    </source>
</reference>
<dbReference type="Proteomes" id="UP000244809">
    <property type="component" value="Chromosome 3"/>
</dbReference>
<gene>
    <name evidence="1" type="ORF">B9Z07_18295</name>
</gene>